<keyword evidence="4" id="KW-1185">Reference proteome</keyword>
<dbReference type="RefSeq" id="WP_378153883.1">
    <property type="nucleotide sequence ID" value="NZ_JBHSEC010000012.1"/>
</dbReference>
<dbReference type="SUPFAM" id="SSF81324">
    <property type="entry name" value="Voltage-gated potassium channels"/>
    <property type="match status" value="1"/>
</dbReference>
<keyword evidence="3" id="KW-0406">Ion transport</keyword>
<dbReference type="Pfam" id="PF07885">
    <property type="entry name" value="Ion_trans_2"/>
    <property type="match status" value="1"/>
</dbReference>
<keyword evidence="3" id="KW-0813">Transport</keyword>
<reference evidence="4" key="1">
    <citation type="journal article" date="2019" name="Int. J. Syst. Evol. Microbiol.">
        <title>The Global Catalogue of Microorganisms (GCM) 10K type strain sequencing project: providing services to taxonomists for standard genome sequencing and annotation.</title>
        <authorList>
            <consortium name="The Broad Institute Genomics Platform"/>
            <consortium name="The Broad Institute Genome Sequencing Center for Infectious Disease"/>
            <person name="Wu L."/>
            <person name="Ma J."/>
        </authorList>
    </citation>
    <scope>NUCLEOTIDE SEQUENCE [LARGE SCALE GENOMIC DNA]</scope>
    <source>
        <strain evidence="4">CCUG 59778</strain>
    </source>
</reference>
<evidence type="ECO:0000313" key="4">
    <source>
        <dbReference type="Proteomes" id="UP001595817"/>
    </source>
</evidence>
<feature type="transmembrane region" description="Helical" evidence="1">
    <location>
        <begin position="118"/>
        <end position="139"/>
    </location>
</feature>
<evidence type="ECO:0000313" key="3">
    <source>
        <dbReference type="EMBL" id="MFC4410251.1"/>
    </source>
</evidence>
<dbReference type="GO" id="GO:0034220">
    <property type="term" value="P:monoatomic ion transmembrane transport"/>
    <property type="evidence" value="ECO:0007669"/>
    <property type="project" value="UniProtKB-KW"/>
</dbReference>
<sequence>MRRWKIFSNSYSVNAEIRMNLQLFRSKITLQKGKMMISFILTLKRLLSAVFRLFKEPIFRSLLFTLAVILLSGTLFYRGVEGWSFLNSLYFAFISLIPSSVDTGLVPQADISKWFTMIYLIVGVGVMLMTLITIGLAVAKFEKEEIKLLRNPKE</sequence>
<dbReference type="InterPro" id="IPR013099">
    <property type="entry name" value="K_chnl_dom"/>
</dbReference>
<proteinExistence type="predicted"/>
<keyword evidence="1" id="KW-0812">Transmembrane</keyword>
<keyword evidence="3" id="KW-0407">Ion channel</keyword>
<accession>A0ABV8X2U5</accession>
<comment type="caution">
    <text evidence="3">The sequence shown here is derived from an EMBL/GenBank/DDBJ whole genome shotgun (WGS) entry which is preliminary data.</text>
</comment>
<evidence type="ECO:0000256" key="1">
    <source>
        <dbReference type="SAM" id="Phobius"/>
    </source>
</evidence>
<keyword evidence="1" id="KW-1133">Transmembrane helix</keyword>
<gene>
    <name evidence="3" type="ORF">ACFOZY_07350</name>
</gene>
<evidence type="ECO:0000259" key="2">
    <source>
        <dbReference type="Pfam" id="PF07885"/>
    </source>
</evidence>
<protein>
    <submittedName>
        <fullName evidence="3">Potassium channel family protein</fullName>
    </submittedName>
</protein>
<dbReference type="Proteomes" id="UP001595817">
    <property type="component" value="Unassembled WGS sequence"/>
</dbReference>
<keyword evidence="1" id="KW-0472">Membrane</keyword>
<dbReference type="Gene3D" id="1.10.287.70">
    <property type="match status" value="1"/>
</dbReference>
<organism evidence="3 4">
    <name type="scientific">Chungangia koreensis</name>
    <dbReference type="NCBI Taxonomy" id="752657"/>
    <lineage>
        <taxon>Bacteria</taxon>
        <taxon>Bacillati</taxon>
        <taxon>Bacillota</taxon>
        <taxon>Bacilli</taxon>
        <taxon>Lactobacillales</taxon>
        <taxon>Chungangia</taxon>
    </lineage>
</organism>
<dbReference type="EMBL" id="JBHSEC010000012">
    <property type="protein sequence ID" value="MFC4410251.1"/>
    <property type="molecule type" value="Genomic_DNA"/>
</dbReference>
<feature type="transmembrane region" description="Helical" evidence="1">
    <location>
        <begin position="58"/>
        <end position="77"/>
    </location>
</feature>
<name>A0ABV8X2U5_9LACT</name>
<feature type="domain" description="Potassium channel" evidence="2">
    <location>
        <begin position="65"/>
        <end position="136"/>
    </location>
</feature>